<dbReference type="RefSeq" id="WP_168665530.1">
    <property type="nucleotide sequence ID" value="NZ_JAAXKX010000001.1"/>
</dbReference>
<evidence type="ECO:0000256" key="2">
    <source>
        <dbReference type="SAM" id="MobiDB-lite"/>
    </source>
</evidence>
<feature type="coiled-coil region" evidence="1">
    <location>
        <begin position="379"/>
        <end position="427"/>
    </location>
</feature>
<dbReference type="Pfam" id="PF03993">
    <property type="entry name" value="DUF349"/>
    <property type="match status" value="3"/>
</dbReference>
<keyword evidence="1" id="KW-0175">Coiled coil</keyword>
<reference evidence="3 4" key="1">
    <citation type="submission" date="2020-04" db="EMBL/GenBank/DDBJ databases">
        <title>Draft Whole-Genome sequence of Marichromatium bheemlicum DSM 18632, type strain.</title>
        <authorList>
            <person name="Kyndt J.A."/>
            <person name="Meyer T.E."/>
        </authorList>
    </citation>
    <scope>NUCLEOTIDE SEQUENCE [LARGE SCALE GENOMIC DNA]</scope>
    <source>
        <strain evidence="3 4">DSM 18632</strain>
    </source>
</reference>
<dbReference type="InterPro" id="IPR007139">
    <property type="entry name" value="DUF349"/>
</dbReference>
<evidence type="ECO:0000256" key="1">
    <source>
        <dbReference type="SAM" id="Coils"/>
    </source>
</evidence>
<protein>
    <submittedName>
        <fullName evidence="3">DUF349 domain-containing protein</fullName>
    </submittedName>
</protein>
<keyword evidence="4" id="KW-1185">Reference proteome</keyword>
<gene>
    <name evidence="3" type="ORF">HF203_00555</name>
</gene>
<dbReference type="Proteomes" id="UP000740754">
    <property type="component" value="Unassembled WGS sequence"/>
</dbReference>
<organism evidence="3 4">
    <name type="scientific">Marichromatium bheemlicum</name>
    <dbReference type="NCBI Taxonomy" id="365339"/>
    <lineage>
        <taxon>Bacteria</taxon>
        <taxon>Pseudomonadati</taxon>
        <taxon>Pseudomonadota</taxon>
        <taxon>Gammaproteobacteria</taxon>
        <taxon>Chromatiales</taxon>
        <taxon>Chromatiaceae</taxon>
        <taxon>Marichromatium</taxon>
    </lineage>
</organism>
<feature type="region of interest" description="Disordered" evidence="2">
    <location>
        <begin position="1"/>
        <end position="38"/>
    </location>
</feature>
<proteinExistence type="predicted"/>
<accession>A0ABX1I2P4</accession>
<feature type="compositionally biased region" description="Low complexity" evidence="2">
    <location>
        <begin position="14"/>
        <end position="29"/>
    </location>
</feature>
<feature type="coiled-coil region" evidence="1">
    <location>
        <begin position="307"/>
        <end position="346"/>
    </location>
</feature>
<evidence type="ECO:0000313" key="3">
    <source>
        <dbReference type="EMBL" id="NKN31717.1"/>
    </source>
</evidence>
<feature type="compositionally biased region" description="Basic residues" evidence="2">
    <location>
        <begin position="1"/>
        <end position="11"/>
    </location>
</feature>
<dbReference type="EMBL" id="JAAXKX010000001">
    <property type="protein sequence ID" value="NKN31717.1"/>
    <property type="molecule type" value="Genomic_DNA"/>
</dbReference>
<name>A0ABX1I2P4_9GAMM</name>
<comment type="caution">
    <text evidence="3">The sequence shown here is derived from an EMBL/GenBank/DDBJ whole genome shotgun (WGS) entry which is preliminary data.</text>
</comment>
<sequence length="947" mass="106247">MLFKRFLKRRKTDATAPSKTSSPSAARQPTTPPPPLQPRDLDQLASALTSATATDTRDAAARRYGAQLARLESETARQQRLAAITEPAALASLARHCPDAALRLTLIARLDSAPALAECALEDPVAANRRAAIERLETREALEQVVREIGKRDKIVHRRAREKLRLIAEREAEPRRIHDQAVNLCERAERLGRLGNWTQDRALLDHLDQQWAEIGTRAEAELRERYQQARTRFIAAFETATAAAAQAQAEQQEHAARTAAYQSLLTRLETLVGAGHEDAAEVARIDREWEALETLPETEQATFDARRQELRARLADHDDQAQAQARTRARDQLAEHQARIAELVDSPKPLVCHRAERLLERAHDCCATLDGDPATIACKQLADRLATRLRTQRRNAEQRRDRLGDKLAELEQRLEAGELRKADALFQSLQAGLELVEASGCANADSVRTAERLRQLAPQLRELQQWRRWSADQQREALCTEIAALEAEAPPLEQAAAQLQSLQQRWKEVDRSGARADETLRNRFQETAARIRERCRPHLEAEAAERARNRTACEQLCAQLERIIDDTDWTQADWKRLVQTRAETRRAWAAIGPVEPRHRHALERRFHRTLKRLERPLEAERKRNLAFKRSLIAEVEALVGHEPLEEALERTKALQREWHTTVAARQKEENRIWREFRAACDAVFARRAALQKAQFAELEDNLGRREALCAAAEQAAEGTGTTAQLGARLHALEAQWHELQSLPVPRQAAGALNNRWKAARQALVQARQHARDQERGQAIAQLERQEALCARVERAALDTTENPLDRLAIEAEWAALGELREQGLQEAMNARLGRACAALDDGAAAAALAAALERNGERRQQLCLQLEILTGIDSPPEFSQQRLEYQVARLAERMGDGESDPLGGTSELLRDWYLSAPAPIDAALAARFARVVAALTPAPAPHTETPA</sequence>
<evidence type="ECO:0000313" key="4">
    <source>
        <dbReference type="Proteomes" id="UP000740754"/>
    </source>
</evidence>